<evidence type="ECO:0000313" key="10">
    <source>
        <dbReference type="Proteomes" id="UP000253628"/>
    </source>
</evidence>
<feature type="transmembrane region" description="Helical" evidence="8">
    <location>
        <begin position="48"/>
        <end position="68"/>
    </location>
</feature>
<keyword evidence="7 8" id="KW-0472">Membrane</keyword>
<dbReference type="OrthoDB" id="7028171at2"/>
<feature type="transmembrane region" description="Helical" evidence="8">
    <location>
        <begin position="7"/>
        <end position="36"/>
    </location>
</feature>
<dbReference type="PANTHER" id="PTHR30269">
    <property type="entry name" value="TRANSMEMBRANE PROTEIN YFCA"/>
    <property type="match status" value="1"/>
</dbReference>
<evidence type="ECO:0000256" key="3">
    <source>
        <dbReference type="ARBA" id="ARBA00022448"/>
    </source>
</evidence>
<protein>
    <recommendedName>
        <fullName evidence="8">Probable membrane transporter protein</fullName>
    </recommendedName>
</protein>
<dbReference type="AlphaFoldDB" id="A0A366HH08"/>
<sequence>MPIVDSLAFYLIAVPAVLIVGIGKGGFAGGLGILAVPLLSLTISPLQAAGIMLPILCVMDLTGVRMWLHKWDRGLMAKLVPSAVVGIIIGALTFQFVSDTFLKLLIGLLALVFSLNYFLKDRFRGSLHLPDTASAWVWSGLSGYTSFVAHAGGPPLMIYLLPKNLDKGILVGTITIYFAAVNYVKLIPYAILGQLDTENLMTSLVLAPIAIIGVKLGVWLHHRIDGQAFSKLMYIFLFFTGLKLTWDGAVMLLS</sequence>
<reference evidence="9 10" key="1">
    <citation type="submission" date="2018-06" db="EMBL/GenBank/DDBJ databases">
        <title>Genomic Encyclopedia of Type Strains, Phase IV (KMG-IV): sequencing the most valuable type-strain genomes for metagenomic binning, comparative biology and taxonomic classification.</title>
        <authorList>
            <person name="Goeker M."/>
        </authorList>
    </citation>
    <scope>NUCLEOTIDE SEQUENCE [LARGE SCALE GENOMIC DNA]</scope>
    <source>
        <strain evidence="9 10">DSM 25520</strain>
    </source>
</reference>
<dbReference type="Pfam" id="PF01925">
    <property type="entry name" value="TauE"/>
    <property type="match status" value="1"/>
</dbReference>
<keyword evidence="5 8" id="KW-0812">Transmembrane</keyword>
<proteinExistence type="inferred from homology"/>
<feature type="transmembrane region" description="Helical" evidence="8">
    <location>
        <begin position="169"/>
        <end position="188"/>
    </location>
</feature>
<feature type="transmembrane region" description="Helical" evidence="8">
    <location>
        <begin position="100"/>
        <end position="119"/>
    </location>
</feature>
<evidence type="ECO:0000256" key="8">
    <source>
        <dbReference type="RuleBase" id="RU363041"/>
    </source>
</evidence>
<keyword evidence="6 8" id="KW-1133">Transmembrane helix</keyword>
<feature type="transmembrane region" description="Helical" evidence="8">
    <location>
        <begin position="232"/>
        <end position="253"/>
    </location>
</feature>
<comment type="similarity">
    <text evidence="2 8">Belongs to the 4-toluene sulfonate uptake permease (TSUP) (TC 2.A.102) family.</text>
</comment>
<feature type="transmembrane region" description="Helical" evidence="8">
    <location>
        <begin position="200"/>
        <end position="220"/>
    </location>
</feature>
<evidence type="ECO:0000256" key="4">
    <source>
        <dbReference type="ARBA" id="ARBA00022475"/>
    </source>
</evidence>
<evidence type="ECO:0000256" key="2">
    <source>
        <dbReference type="ARBA" id="ARBA00009142"/>
    </source>
</evidence>
<feature type="transmembrane region" description="Helical" evidence="8">
    <location>
        <begin position="75"/>
        <end position="94"/>
    </location>
</feature>
<evidence type="ECO:0000313" key="9">
    <source>
        <dbReference type="EMBL" id="RBP41943.1"/>
    </source>
</evidence>
<evidence type="ECO:0000256" key="6">
    <source>
        <dbReference type="ARBA" id="ARBA00022989"/>
    </source>
</evidence>
<evidence type="ECO:0000256" key="7">
    <source>
        <dbReference type="ARBA" id="ARBA00023136"/>
    </source>
</evidence>
<gene>
    <name evidence="9" type="ORF">DFR37_102323</name>
</gene>
<dbReference type="RefSeq" id="WP_113932174.1">
    <property type="nucleotide sequence ID" value="NZ_JACCEU010000002.1"/>
</dbReference>
<comment type="caution">
    <text evidence="9">The sequence shown here is derived from an EMBL/GenBank/DDBJ whole genome shotgun (WGS) entry which is preliminary data.</text>
</comment>
<accession>A0A366HH08</accession>
<comment type="subcellular location">
    <subcellularLocation>
        <location evidence="1 8">Cell membrane</location>
        <topology evidence="1 8">Multi-pass membrane protein</topology>
    </subcellularLocation>
</comment>
<dbReference type="GO" id="GO:0005886">
    <property type="term" value="C:plasma membrane"/>
    <property type="evidence" value="ECO:0007669"/>
    <property type="project" value="UniProtKB-SubCell"/>
</dbReference>
<name>A0A366HH08_9BURK</name>
<evidence type="ECO:0000256" key="1">
    <source>
        <dbReference type="ARBA" id="ARBA00004651"/>
    </source>
</evidence>
<dbReference type="PANTHER" id="PTHR30269:SF37">
    <property type="entry name" value="MEMBRANE TRANSPORTER PROTEIN"/>
    <property type="match status" value="1"/>
</dbReference>
<organism evidence="9 10">
    <name type="scientific">Eoetvoesiella caeni</name>
    <dbReference type="NCBI Taxonomy" id="645616"/>
    <lineage>
        <taxon>Bacteria</taxon>
        <taxon>Pseudomonadati</taxon>
        <taxon>Pseudomonadota</taxon>
        <taxon>Betaproteobacteria</taxon>
        <taxon>Burkholderiales</taxon>
        <taxon>Alcaligenaceae</taxon>
        <taxon>Eoetvoesiella</taxon>
    </lineage>
</organism>
<dbReference type="Proteomes" id="UP000253628">
    <property type="component" value="Unassembled WGS sequence"/>
</dbReference>
<dbReference type="EMBL" id="QNRQ01000002">
    <property type="protein sequence ID" value="RBP41943.1"/>
    <property type="molecule type" value="Genomic_DNA"/>
</dbReference>
<dbReference type="InterPro" id="IPR052017">
    <property type="entry name" value="TSUP"/>
</dbReference>
<evidence type="ECO:0000256" key="5">
    <source>
        <dbReference type="ARBA" id="ARBA00022692"/>
    </source>
</evidence>
<keyword evidence="10" id="KW-1185">Reference proteome</keyword>
<dbReference type="InterPro" id="IPR002781">
    <property type="entry name" value="TM_pro_TauE-like"/>
</dbReference>
<keyword evidence="4 8" id="KW-1003">Cell membrane</keyword>
<keyword evidence="3" id="KW-0813">Transport</keyword>